<dbReference type="InterPro" id="IPR024733">
    <property type="entry name" value="NAGLU_tim-barrel"/>
</dbReference>
<dbReference type="CDD" id="cd01650">
    <property type="entry name" value="RT_nLTR_like"/>
    <property type="match status" value="1"/>
</dbReference>
<reference evidence="2" key="1">
    <citation type="submission" date="2018-11" db="EMBL/GenBank/DDBJ databases">
        <authorList>
            <person name="Grassa J C."/>
        </authorList>
    </citation>
    <scope>NUCLEOTIDE SEQUENCE [LARGE SCALE GENOMIC DNA]</scope>
</reference>
<evidence type="ECO:0000313" key="3">
    <source>
        <dbReference type="Proteomes" id="UP000596661"/>
    </source>
</evidence>
<dbReference type="Gramene" id="evm.model.01.2537">
    <property type="protein sequence ID" value="cds.evm.model.01.2537"/>
    <property type="gene ID" value="evm.TU.01.2537"/>
</dbReference>
<dbReference type="AlphaFoldDB" id="A0A803NLK2"/>
<dbReference type="InterPro" id="IPR043502">
    <property type="entry name" value="DNA/RNA_pol_sf"/>
</dbReference>
<proteinExistence type="predicted"/>
<evidence type="ECO:0000313" key="2">
    <source>
        <dbReference type="EnsemblPlants" id="cds.evm.model.01.2537"/>
    </source>
</evidence>
<dbReference type="Pfam" id="PF14111">
    <property type="entry name" value="DUF4283"/>
    <property type="match status" value="1"/>
</dbReference>
<name>A0A803NLK2_CANSA</name>
<dbReference type="PANTHER" id="PTHR31635">
    <property type="entry name" value="REVERSE TRANSCRIPTASE DOMAIN-CONTAINING PROTEIN-RELATED"/>
    <property type="match status" value="1"/>
</dbReference>
<dbReference type="EMBL" id="UZAU01000073">
    <property type="status" value="NOT_ANNOTATED_CDS"/>
    <property type="molecule type" value="Genomic_DNA"/>
</dbReference>
<dbReference type="InterPro" id="IPR025558">
    <property type="entry name" value="DUF4283"/>
</dbReference>
<feature type="domain" description="Reverse transcriptase" evidence="1">
    <location>
        <begin position="706"/>
        <end position="983"/>
    </location>
</feature>
<dbReference type="InterPro" id="IPR036691">
    <property type="entry name" value="Endo/exonu/phosph_ase_sf"/>
</dbReference>
<organism evidence="2 3">
    <name type="scientific">Cannabis sativa</name>
    <name type="common">Hemp</name>
    <name type="synonym">Marijuana</name>
    <dbReference type="NCBI Taxonomy" id="3483"/>
    <lineage>
        <taxon>Eukaryota</taxon>
        <taxon>Viridiplantae</taxon>
        <taxon>Streptophyta</taxon>
        <taxon>Embryophyta</taxon>
        <taxon>Tracheophyta</taxon>
        <taxon>Spermatophyta</taxon>
        <taxon>Magnoliopsida</taxon>
        <taxon>eudicotyledons</taxon>
        <taxon>Gunneridae</taxon>
        <taxon>Pentapetalae</taxon>
        <taxon>rosids</taxon>
        <taxon>fabids</taxon>
        <taxon>Rosales</taxon>
        <taxon>Cannabaceae</taxon>
        <taxon>Cannabis</taxon>
    </lineage>
</organism>
<reference evidence="2" key="2">
    <citation type="submission" date="2021-03" db="UniProtKB">
        <authorList>
            <consortium name="EnsemblPlants"/>
        </authorList>
    </citation>
    <scope>IDENTIFICATION</scope>
</reference>
<dbReference type="SUPFAM" id="SSF56219">
    <property type="entry name" value="DNase I-like"/>
    <property type="match status" value="1"/>
</dbReference>
<dbReference type="PANTHER" id="PTHR31635:SF196">
    <property type="entry name" value="REVERSE TRANSCRIPTASE DOMAIN-CONTAINING PROTEIN-RELATED"/>
    <property type="match status" value="1"/>
</dbReference>
<dbReference type="InterPro" id="IPR000477">
    <property type="entry name" value="RT_dom"/>
</dbReference>
<dbReference type="Proteomes" id="UP000596661">
    <property type="component" value="Chromosome 1"/>
</dbReference>
<dbReference type="PROSITE" id="PS50878">
    <property type="entry name" value="RT_POL"/>
    <property type="match status" value="1"/>
</dbReference>
<dbReference type="Pfam" id="PF00078">
    <property type="entry name" value="RVT_1"/>
    <property type="match status" value="1"/>
</dbReference>
<dbReference type="Pfam" id="PF05089">
    <property type="entry name" value="NAGLU"/>
    <property type="match status" value="1"/>
</dbReference>
<dbReference type="Gene3D" id="3.60.10.10">
    <property type="entry name" value="Endonuclease/exonuclease/phosphatase"/>
    <property type="match status" value="1"/>
</dbReference>
<dbReference type="Gene3D" id="3.20.20.80">
    <property type="entry name" value="Glycosidases"/>
    <property type="match status" value="1"/>
</dbReference>
<evidence type="ECO:0000259" key="1">
    <source>
        <dbReference type="PROSITE" id="PS50878"/>
    </source>
</evidence>
<accession>A0A803NLK2</accession>
<dbReference type="SUPFAM" id="SSF56672">
    <property type="entry name" value="DNA/RNA polymerases"/>
    <property type="match status" value="1"/>
</dbReference>
<sequence>MDSILGIEAAKFTDEEELPVEENTALDDQFQILSPRSSLRALQQQEDVCDDFAYFLEANIQCIKDLEEGNHSVPPILRSGSILRNLTDSFNNAESSGVDKRDNAEKGKVKITMDDKEEEIFFWNSSIVCYVLGANLPLSILEGFARQIWKDKVDKVGLLSFGIFIIRFTTIEDRDTILNGGYTFFNNRPVIMNSWDPDTNFKKEDIRAVPIWIQLENLDLKYLGQNTLFKIVGQLGNPIMVDDNTKMRYKLSYLRILIEVTLQQDQPGSICFEDEHGFNVTVGIKYEWKPLEKKHPTPTEATNTNKATEDFKLVTKGWKPKIKPPVAGAKTGNSFHVLDDQQGNNNNEAVIIPDEEQTNDGKKFFTTFVYGFNEVEGRKTLWKDLMDMAILDPWIVMGDFNDILAKDERVGSKVRHNLATDFPNCVAYCQLEDIKYTGNFFTWCNKQQDSSRIYSKIDRVLANGRWIDTFPGAETIFLNEGIFDHSPALLTFHQNVQTGKKPFRYFRMWSSHPSYAEQVKRVWQQNYEGTKMYEVVSKLKALKTIFKGINKQGFSDLHAAVIKAKEALDESKLTWLRDGDDNTSAFHLSIKARRNQNKILSIEDAQGVRVDDPSKIIDIFLSYYQSLLGTNKHNRTTVNGRVLKNGPTITRQQADGLVAAVTNEEIKKAIFAIPGSKAPGPDGYSRYFFQDNWDLIEGDICDAVRSFLHSGHILKETNCTTLTIIPKVKCPNSPSDFRPIACCNVIYKAATKILCSRLKHILPELIAQNQGGFVQGRFIGHNIMTCQDLVRHYGRKSKKANCMIKLDLQKAYDTIEWDFIEDVLKGFLFPDKFISLVMCVKTPKFSLFFNGTLHGFFESKRGLRQGDPLSPLLFVIGMEYLSRIMKEIGCKQDFSFHERCASLKLNHLSFANDVLLFYNGDYKSIILLLQGLQLFTNTSGLTPNKSKSAIYCSNMADIEVKRVIDASGSSQQNLPFKYLGMPICFKRISKQECSILAERMTTRIRTWSIRNLSFAVTVQKLATGAQLCSVPKAGLLPRVDDNGVIVPRLVPWSYYQNSVSSSCSFAWWDWERWEKEIDWMAL</sequence>
<protein>
    <recommendedName>
        <fullName evidence="1">Reverse transcriptase domain-containing protein</fullName>
    </recommendedName>
</protein>
<dbReference type="EnsemblPlants" id="evm.model.01.2537">
    <property type="protein sequence ID" value="cds.evm.model.01.2537"/>
    <property type="gene ID" value="evm.TU.01.2537"/>
</dbReference>
<keyword evidence="3" id="KW-1185">Reference proteome</keyword>